<proteinExistence type="predicted"/>
<dbReference type="EMBL" id="EU637018">
    <property type="protein sequence ID" value="ACD88975.1"/>
    <property type="molecule type" value="Genomic_DNA"/>
</dbReference>
<sequence length="150" mass="17295">MADNNQITDITNILIILSNEEELIIKPFQSTSVNDIGAIECGKIVSRINKPLFDYQIGDKTNTSVFNSVFTQRIILTNPGTKQIVFEFYQNRLPQFCQICCKQEVQCRSIISNESVVVGSVRQGYVQMKNYFIYSREQRRRRSGNKKEIS</sequence>
<evidence type="ECO:0000313" key="1">
    <source>
        <dbReference type="EMBL" id="ACD88975.1"/>
    </source>
</evidence>
<name>B3G404_ADIVA</name>
<protein>
    <submittedName>
        <fullName evidence="1">Uncharacterized protein</fullName>
    </submittedName>
</protein>
<accession>B3G404</accession>
<organism evidence="1">
    <name type="scientific">Adineta vaga</name>
    <name type="common">Rotifer</name>
    <name type="synonym">Callidina vaga</name>
    <dbReference type="NCBI Taxonomy" id="104782"/>
    <lineage>
        <taxon>Eukaryota</taxon>
        <taxon>Metazoa</taxon>
        <taxon>Spiralia</taxon>
        <taxon>Gnathifera</taxon>
        <taxon>Rotifera</taxon>
        <taxon>Eurotatoria</taxon>
        <taxon>Bdelloidea</taxon>
        <taxon>Adinetida</taxon>
        <taxon>Adinetidae</taxon>
        <taxon>Adineta</taxon>
    </lineage>
</organism>
<reference evidence="1" key="1">
    <citation type="journal article" date="2009" name="Mol. Biol. Evol.">
        <title>Degenerate tetraploidy was established before bdelloid rotifer families diverged.</title>
        <authorList>
            <person name="Hur J.H."/>
            <person name="Van Doninck K."/>
            <person name="Mandigo M.L."/>
            <person name="Meselson M."/>
        </authorList>
    </citation>
    <scope>NUCLEOTIDE SEQUENCE</scope>
</reference>
<dbReference type="AlphaFoldDB" id="B3G404"/>